<dbReference type="PANTHER" id="PTHR31965">
    <property type="entry name" value="TRANSMEMBRANE PROTEIN 42"/>
    <property type="match status" value="1"/>
</dbReference>
<dbReference type="AlphaFoldDB" id="A0A4U0X0K0"/>
<evidence type="ECO:0000256" key="1">
    <source>
        <dbReference type="SAM" id="MobiDB-lite"/>
    </source>
</evidence>
<keyword evidence="2" id="KW-1133">Transmembrane helix</keyword>
<name>A0A4U0X0K0_9PEZI</name>
<dbReference type="SUPFAM" id="SSF103481">
    <property type="entry name" value="Multidrug resistance efflux transporter EmrE"/>
    <property type="match status" value="1"/>
</dbReference>
<dbReference type="InterPro" id="IPR037185">
    <property type="entry name" value="EmrE-like"/>
</dbReference>
<dbReference type="EMBL" id="NAJN01000883">
    <property type="protein sequence ID" value="TKA67715.1"/>
    <property type="molecule type" value="Genomic_DNA"/>
</dbReference>
<reference evidence="3 4" key="1">
    <citation type="submission" date="2017-03" db="EMBL/GenBank/DDBJ databases">
        <title>Genomes of endolithic fungi from Antarctica.</title>
        <authorList>
            <person name="Coleine C."/>
            <person name="Masonjones S."/>
            <person name="Stajich J.E."/>
        </authorList>
    </citation>
    <scope>NUCLEOTIDE SEQUENCE [LARGE SCALE GENOMIC DNA]</scope>
    <source>
        <strain evidence="3 4">CCFEE 5187</strain>
    </source>
</reference>
<evidence type="ECO:0000313" key="3">
    <source>
        <dbReference type="EMBL" id="TKA67715.1"/>
    </source>
</evidence>
<gene>
    <name evidence="3" type="ORF">B0A49_04264</name>
</gene>
<feature type="transmembrane region" description="Helical" evidence="2">
    <location>
        <begin position="118"/>
        <end position="135"/>
    </location>
</feature>
<evidence type="ECO:0000256" key="2">
    <source>
        <dbReference type="SAM" id="Phobius"/>
    </source>
</evidence>
<evidence type="ECO:0008006" key="5">
    <source>
        <dbReference type="Google" id="ProtNLM"/>
    </source>
</evidence>
<feature type="compositionally biased region" description="Basic and acidic residues" evidence="1">
    <location>
        <begin position="188"/>
        <end position="202"/>
    </location>
</feature>
<protein>
    <recommendedName>
        <fullName evidence="5">EamA domain-containing protein</fullName>
    </recommendedName>
</protein>
<feature type="region of interest" description="Disordered" evidence="1">
    <location>
        <begin position="144"/>
        <end position="202"/>
    </location>
</feature>
<evidence type="ECO:0000313" key="4">
    <source>
        <dbReference type="Proteomes" id="UP000308768"/>
    </source>
</evidence>
<accession>A0A4U0X0K0</accession>
<organism evidence="3 4">
    <name type="scientific">Cryomyces minteri</name>
    <dbReference type="NCBI Taxonomy" id="331657"/>
    <lineage>
        <taxon>Eukaryota</taxon>
        <taxon>Fungi</taxon>
        <taxon>Dikarya</taxon>
        <taxon>Ascomycota</taxon>
        <taxon>Pezizomycotina</taxon>
        <taxon>Dothideomycetes</taxon>
        <taxon>Dothideomycetes incertae sedis</taxon>
        <taxon>Cryomyces</taxon>
    </lineage>
</organism>
<dbReference type="Proteomes" id="UP000308768">
    <property type="component" value="Unassembled WGS sequence"/>
</dbReference>
<dbReference type="OrthoDB" id="5854584at2759"/>
<proteinExistence type="predicted"/>
<feature type="transmembrane region" description="Helical" evidence="2">
    <location>
        <begin position="92"/>
        <end position="112"/>
    </location>
</feature>
<keyword evidence="4" id="KW-1185">Reference proteome</keyword>
<dbReference type="PANTHER" id="PTHR31965:SF1">
    <property type="entry name" value="TRANSMEMBRANE PROTEIN 42"/>
    <property type="match status" value="1"/>
</dbReference>
<feature type="compositionally biased region" description="Acidic residues" evidence="1">
    <location>
        <begin position="162"/>
        <end position="171"/>
    </location>
</feature>
<dbReference type="PROSITE" id="PS51257">
    <property type="entry name" value="PROKAR_LIPOPROTEIN"/>
    <property type="match status" value="1"/>
</dbReference>
<keyword evidence="2" id="KW-0472">Membrane</keyword>
<sequence length="202" mass="20994">MEGSKTGTQWLIFAAASGACASLNGVFAKLTTTDLTTSWASGVSHALGFGASNAVVEATVRAAFFALNLLFNAVMWALFTRALTLATSTVRVSIINTSANFVLTAVLGWLVFAETLPGLWWLGASLLVAGSVIIGSREEAQAKGRVGAGGGGEAGEPLSETYGEEEEDVADLGELFKDEMGESEDVDEGGRGSDEFKGRMGE</sequence>
<keyword evidence="2" id="KW-0812">Transmembrane</keyword>
<feature type="transmembrane region" description="Helical" evidence="2">
    <location>
        <begin position="62"/>
        <end position="80"/>
    </location>
</feature>
<comment type="caution">
    <text evidence="3">The sequence shown here is derived from an EMBL/GenBank/DDBJ whole genome shotgun (WGS) entry which is preliminary data.</text>
</comment>
<dbReference type="STRING" id="331657.A0A4U0X0K0"/>
<dbReference type="InterPro" id="IPR039632">
    <property type="entry name" value="TMEM42"/>
</dbReference>